<dbReference type="Ensembl" id="ENSOABT00000046610.2">
    <property type="protein sequence ID" value="ENSOABP00000045420.1"/>
    <property type="gene ID" value="ENSOABG00000020381.2"/>
</dbReference>
<keyword evidence="2" id="KW-0547">Nucleotide-binding</keyword>
<dbReference type="GO" id="GO:0005525">
    <property type="term" value="F:GTP binding"/>
    <property type="evidence" value="ECO:0007669"/>
    <property type="project" value="UniProtKB-KW"/>
</dbReference>
<evidence type="ECO:0000256" key="2">
    <source>
        <dbReference type="ARBA" id="ARBA00022741"/>
    </source>
</evidence>
<dbReference type="InterPro" id="IPR045058">
    <property type="entry name" value="GIMA/IAN/Toc"/>
</dbReference>
<dbReference type="AlphaFoldDB" id="A0A668UZK2"/>
<feature type="domain" description="AIG1-type G" evidence="5">
    <location>
        <begin position="29"/>
        <end position="119"/>
    </location>
</feature>
<name>A0A668UZK2_OREAU</name>
<feature type="region of interest" description="Disordered" evidence="4">
    <location>
        <begin position="1"/>
        <end position="31"/>
    </location>
</feature>
<protein>
    <recommendedName>
        <fullName evidence="5">AIG1-type G domain-containing protein</fullName>
    </recommendedName>
</protein>
<sequence>MFAKSLNIDEELQAPEESQEGGTPEGTEPQDLRIVLVGKTGVGKSATGNTILGKRAFKSEGAPCTVTLECQKVRGEFEGKTLAVVDTPGLAQKSRKALYKNQSIYHLPFMLPWVLTKDC</sequence>
<dbReference type="Pfam" id="PF04548">
    <property type="entry name" value="AIG1"/>
    <property type="match status" value="1"/>
</dbReference>
<evidence type="ECO:0000256" key="1">
    <source>
        <dbReference type="ARBA" id="ARBA00008535"/>
    </source>
</evidence>
<dbReference type="PANTHER" id="PTHR10903:SF170">
    <property type="entry name" value="GTPASE IMAP FAMILY MEMBER 7"/>
    <property type="match status" value="1"/>
</dbReference>
<organism evidence="6 7">
    <name type="scientific">Oreochromis aureus</name>
    <name type="common">Israeli tilapia</name>
    <name type="synonym">Chromis aureus</name>
    <dbReference type="NCBI Taxonomy" id="47969"/>
    <lineage>
        <taxon>Eukaryota</taxon>
        <taxon>Metazoa</taxon>
        <taxon>Chordata</taxon>
        <taxon>Craniata</taxon>
        <taxon>Vertebrata</taxon>
        <taxon>Euteleostomi</taxon>
        <taxon>Actinopterygii</taxon>
        <taxon>Neopterygii</taxon>
        <taxon>Teleostei</taxon>
        <taxon>Neoteleostei</taxon>
        <taxon>Acanthomorphata</taxon>
        <taxon>Ovalentaria</taxon>
        <taxon>Cichlomorphae</taxon>
        <taxon>Cichliformes</taxon>
        <taxon>Cichlidae</taxon>
        <taxon>African cichlids</taxon>
        <taxon>Pseudocrenilabrinae</taxon>
        <taxon>Oreochromini</taxon>
        <taxon>Oreochromis</taxon>
    </lineage>
</organism>
<dbReference type="InterPro" id="IPR006703">
    <property type="entry name" value="G_AIG1"/>
</dbReference>
<evidence type="ECO:0000256" key="4">
    <source>
        <dbReference type="SAM" id="MobiDB-lite"/>
    </source>
</evidence>
<feature type="compositionally biased region" description="Acidic residues" evidence="4">
    <location>
        <begin position="8"/>
        <end position="19"/>
    </location>
</feature>
<dbReference type="PROSITE" id="PS51720">
    <property type="entry name" value="G_AIG1"/>
    <property type="match status" value="1"/>
</dbReference>
<dbReference type="SUPFAM" id="SSF52540">
    <property type="entry name" value="P-loop containing nucleoside triphosphate hydrolases"/>
    <property type="match status" value="1"/>
</dbReference>
<evidence type="ECO:0000256" key="3">
    <source>
        <dbReference type="ARBA" id="ARBA00023134"/>
    </source>
</evidence>
<keyword evidence="3" id="KW-0342">GTP-binding</keyword>
<evidence type="ECO:0000259" key="5">
    <source>
        <dbReference type="PROSITE" id="PS51720"/>
    </source>
</evidence>
<dbReference type="Proteomes" id="UP000472276">
    <property type="component" value="Unassembled WGS sequence"/>
</dbReference>
<reference evidence="6" key="2">
    <citation type="submission" date="2025-09" db="UniProtKB">
        <authorList>
            <consortium name="Ensembl"/>
        </authorList>
    </citation>
    <scope>IDENTIFICATION</scope>
</reference>
<comment type="similarity">
    <text evidence="1">Belongs to the TRAFAC class TrmE-Era-EngA-EngB-Septin-like GTPase superfamily. AIG1/Toc34/Toc159-like paraseptin GTPase family. IAN subfamily.</text>
</comment>
<proteinExistence type="inferred from homology"/>
<dbReference type="InterPro" id="IPR027417">
    <property type="entry name" value="P-loop_NTPase"/>
</dbReference>
<accession>A0A668UZK2</accession>
<keyword evidence="7" id="KW-1185">Reference proteome</keyword>
<dbReference type="PANTHER" id="PTHR10903">
    <property type="entry name" value="GTPASE, IMAP FAMILY MEMBER-RELATED"/>
    <property type="match status" value="1"/>
</dbReference>
<evidence type="ECO:0000313" key="7">
    <source>
        <dbReference type="Proteomes" id="UP000472276"/>
    </source>
</evidence>
<reference evidence="6" key="1">
    <citation type="submission" date="2025-08" db="UniProtKB">
        <authorList>
            <consortium name="Ensembl"/>
        </authorList>
    </citation>
    <scope>IDENTIFICATION</scope>
</reference>
<dbReference type="Gene3D" id="3.40.50.300">
    <property type="entry name" value="P-loop containing nucleotide triphosphate hydrolases"/>
    <property type="match status" value="1"/>
</dbReference>
<evidence type="ECO:0000313" key="6">
    <source>
        <dbReference type="Ensembl" id="ENSOABP00000045420.1"/>
    </source>
</evidence>